<evidence type="ECO:0000313" key="3">
    <source>
        <dbReference type="Proteomes" id="UP000829685"/>
    </source>
</evidence>
<gene>
    <name evidence="2" type="ORF">JX265_013254</name>
</gene>
<feature type="signal peptide" evidence="1">
    <location>
        <begin position="1"/>
        <end position="17"/>
    </location>
</feature>
<sequence length="356" mass="39786">MAGLSVLLSVLYSLALAADSPNKTTVSPPFNYTRIDADLRFLPPPDSTFLRREWISGIMPQACRDFAILKNLTLGDFSVYEFVFADCARPWVMCQHKESSVKINDLAYTISTTPVLMRQRVRHYMAVGNTHDGAAATWSKGDIAFRLDFTQPSIVLHETSHGMDHLALNDFGSPFSATDAWRKNIAADAAVVSDYSNVNWKENFAESTVIAIYDRAMKMSGGGGVEAIQGSWRQVYHAYTVVQAFLGDQIWRNSEKKKCWMRYVDSDVVFAVNGSKFDTQQLLLPTSDVQVMELPDHIQEIEELLDEATSFDAAGGTHEMPTFVEEEPERCEPIQSSPAFFSSECVFRVKGSVLSM</sequence>
<protein>
    <submittedName>
        <fullName evidence="2">Uncharacterized protein</fullName>
    </submittedName>
</protein>
<feature type="chain" id="PRO_5040435586" evidence="1">
    <location>
        <begin position="18"/>
        <end position="356"/>
    </location>
</feature>
<organism evidence="2 3">
    <name type="scientific">Neoarthrinium moseri</name>
    <dbReference type="NCBI Taxonomy" id="1658444"/>
    <lineage>
        <taxon>Eukaryota</taxon>
        <taxon>Fungi</taxon>
        <taxon>Dikarya</taxon>
        <taxon>Ascomycota</taxon>
        <taxon>Pezizomycotina</taxon>
        <taxon>Sordariomycetes</taxon>
        <taxon>Xylariomycetidae</taxon>
        <taxon>Amphisphaeriales</taxon>
        <taxon>Apiosporaceae</taxon>
        <taxon>Neoarthrinium</taxon>
    </lineage>
</organism>
<comment type="caution">
    <text evidence="2">The sequence shown here is derived from an EMBL/GenBank/DDBJ whole genome shotgun (WGS) entry which is preliminary data.</text>
</comment>
<accession>A0A9Q0AHT9</accession>
<proteinExistence type="predicted"/>
<keyword evidence="1" id="KW-0732">Signal</keyword>
<dbReference type="EMBL" id="JAFIMR010000066">
    <property type="protein sequence ID" value="KAI1851136.1"/>
    <property type="molecule type" value="Genomic_DNA"/>
</dbReference>
<dbReference type="SUPFAM" id="SSF55486">
    <property type="entry name" value="Metalloproteases ('zincins'), catalytic domain"/>
    <property type="match status" value="1"/>
</dbReference>
<name>A0A9Q0AHT9_9PEZI</name>
<evidence type="ECO:0000313" key="2">
    <source>
        <dbReference type="EMBL" id="KAI1851136.1"/>
    </source>
</evidence>
<dbReference type="AlphaFoldDB" id="A0A9Q0AHT9"/>
<reference evidence="2" key="1">
    <citation type="submission" date="2021-03" db="EMBL/GenBank/DDBJ databases">
        <title>Revisited historic fungal species revealed as producer of novel bioactive compounds through whole genome sequencing and comparative genomics.</title>
        <authorList>
            <person name="Vignolle G.A."/>
            <person name="Hochenegger N."/>
            <person name="Mach R.L."/>
            <person name="Mach-Aigner A.R."/>
            <person name="Javad Rahimi M."/>
            <person name="Salim K.A."/>
            <person name="Chan C.M."/>
            <person name="Lim L.B.L."/>
            <person name="Cai F."/>
            <person name="Druzhinina I.S."/>
            <person name="U'Ren J.M."/>
            <person name="Derntl C."/>
        </authorList>
    </citation>
    <scope>NUCLEOTIDE SEQUENCE</scope>
    <source>
        <strain evidence="2">TUCIM 5799</strain>
    </source>
</reference>
<evidence type="ECO:0000256" key="1">
    <source>
        <dbReference type="SAM" id="SignalP"/>
    </source>
</evidence>
<keyword evidence="3" id="KW-1185">Reference proteome</keyword>
<dbReference type="Proteomes" id="UP000829685">
    <property type="component" value="Unassembled WGS sequence"/>
</dbReference>